<sequence>MSKYYLTLSTERLSRGRALAENWEPAKLLRILAKSPRDIQDGTLDFEEGYVPEAPRFNEEGTKGLGNLRCLPNELMDMIVNMLDMPSAISLSYVNRTANKFVRNSPVSFLRRWAHGLPKILNQTQIHENWTIGDLKDAIRREKCVVCGNLCVQLYLPTMERICHPCMHDNHAYWCLPVEQAALIFGLDLPDVINFQTMYLPRMSRNCLDLGDLSAWVVPVKVALTRALQLYGTRKAIKRAAEGNLSSIDEAEEHDEEHGTDDEDFVIENQHDIYRAASLSSHYTSIRPLDTVGMDIGHIYHHDVTCQVPVVPYGNTRKILQLCRGCTAMLTLTKLKDIDESHMKSMGLDPELDGFERGFAFYHRAVRVRTEAEMIRHIRTECVGGWTLLCAEREDEEP</sequence>
<dbReference type="AlphaFoldDB" id="A0A9W9MZL8"/>
<feature type="domain" description="F-box" evidence="1">
    <location>
        <begin position="65"/>
        <end position="112"/>
    </location>
</feature>
<dbReference type="EMBL" id="JAPQKP010000001">
    <property type="protein sequence ID" value="KAJ5210490.1"/>
    <property type="molecule type" value="Genomic_DNA"/>
</dbReference>
<keyword evidence="3" id="KW-1185">Reference proteome</keyword>
<reference evidence="2" key="1">
    <citation type="submission" date="2022-11" db="EMBL/GenBank/DDBJ databases">
        <authorList>
            <person name="Petersen C."/>
        </authorList>
    </citation>
    <scope>NUCLEOTIDE SEQUENCE</scope>
    <source>
        <strain evidence="2">IBT 16849</strain>
    </source>
</reference>
<evidence type="ECO:0000313" key="2">
    <source>
        <dbReference type="EMBL" id="KAJ5210490.1"/>
    </source>
</evidence>
<dbReference type="InterPro" id="IPR001810">
    <property type="entry name" value="F-box_dom"/>
</dbReference>
<gene>
    <name evidence="2" type="ORF">N7472_000629</name>
</gene>
<dbReference type="Pfam" id="PF00646">
    <property type="entry name" value="F-box"/>
    <property type="match status" value="1"/>
</dbReference>
<proteinExistence type="predicted"/>
<dbReference type="Proteomes" id="UP001150879">
    <property type="component" value="Unassembled WGS sequence"/>
</dbReference>
<accession>A0A9W9MZL8</accession>
<dbReference type="OrthoDB" id="2687876at2759"/>
<name>A0A9W9MZL8_9EURO</name>
<dbReference type="PROSITE" id="PS50181">
    <property type="entry name" value="FBOX"/>
    <property type="match status" value="1"/>
</dbReference>
<evidence type="ECO:0000259" key="1">
    <source>
        <dbReference type="PROSITE" id="PS50181"/>
    </source>
</evidence>
<reference evidence="2" key="2">
    <citation type="journal article" date="2023" name="IMA Fungus">
        <title>Comparative genomic study of the Penicillium genus elucidates a diverse pangenome and 15 lateral gene transfer events.</title>
        <authorList>
            <person name="Petersen C."/>
            <person name="Sorensen T."/>
            <person name="Nielsen M.R."/>
            <person name="Sondergaard T.E."/>
            <person name="Sorensen J.L."/>
            <person name="Fitzpatrick D.A."/>
            <person name="Frisvad J.C."/>
            <person name="Nielsen K.L."/>
        </authorList>
    </citation>
    <scope>NUCLEOTIDE SEQUENCE</scope>
    <source>
        <strain evidence="2">IBT 16849</strain>
    </source>
</reference>
<comment type="caution">
    <text evidence="2">The sequence shown here is derived from an EMBL/GenBank/DDBJ whole genome shotgun (WGS) entry which is preliminary data.</text>
</comment>
<protein>
    <recommendedName>
        <fullName evidence="1">F-box domain-containing protein</fullName>
    </recommendedName>
</protein>
<organism evidence="2 3">
    <name type="scientific">Penicillium cf. griseofulvum</name>
    <dbReference type="NCBI Taxonomy" id="2972120"/>
    <lineage>
        <taxon>Eukaryota</taxon>
        <taxon>Fungi</taxon>
        <taxon>Dikarya</taxon>
        <taxon>Ascomycota</taxon>
        <taxon>Pezizomycotina</taxon>
        <taxon>Eurotiomycetes</taxon>
        <taxon>Eurotiomycetidae</taxon>
        <taxon>Eurotiales</taxon>
        <taxon>Aspergillaceae</taxon>
        <taxon>Penicillium</taxon>
    </lineage>
</organism>
<evidence type="ECO:0000313" key="3">
    <source>
        <dbReference type="Proteomes" id="UP001150879"/>
    </source>
</evidence>